<gene>
    <name evidence="3" type="ORF">EXU30_11335</name>
</gene>
<dbReference type="PANTHER" id="PTHR35137">
    <property type="entry name" value="CHROMOPHORE LYASE CRL, CHLOROPLASTIC"/>
    <property type="match status" value="1"/>
</dbReference>
<comment type="similarity">
    <text evidence="1">Belongs to the CpcT/CpeT biliprotein lyase family.</text>
</comment>
<evidence type="ECO:0000313" key="3">
    <source>
        <dbReference type="EMBL" id="QBF83225.1"/>
    </source>
</evidence>
<dbReference type="InterPro" id="IPR010404">
    <property type="entry name" value="CpcT/CpeT"/>
</dbReference>
<proteinExistence type="inferred from homology"/>
<dbReference type="EMBL" id="CP036200">
    <property type="protein sequence ID" value="QBF83225.1"/>
    <property type="molecule type" value="Genomic_DNA"/>
</dbReference>
<dbReference type="AlphaFoldDB" id="A0A411PI67"/>
<evidence type="ECO:0000256" key="1">
    <source>
        <dbReference type="ARBA" id="ARBA00008206"/>
    </source>
</evidence>
<dbReference type="Gene3D" id="2.40.128.590">
    <property type="entry name" value="CpcT/CpeT domain"/>
    <property type="match status" value="1"/>
</dbReference>
<accession>A0A411PI67</accession>
<dbReference type="KEGG" id="smai:EXU30_11335"/>
<evidence type="ECO:0008006" key="5">
    <source>
        <dbReference type="Google" id="ProtNLM"/>
    </source>
</evidence>
<name>A0A411PI67_9GAMM</name>
<evidence type="ECO:0000313" key="4">
    <source>
        <dbReference type="Proteomes" id="UP000291106"/>
    </source>
</evidence>
<reference evidence="3 4" key="1">
    <citation type="submission" date="2019-02" db="EMBL/GenBank/DDBJ databases">
        <title>Shewanella sp. D4-2 isolated from Dokdo Island.</title>
        <authorList>
            <person name="Baek K."/>
        </authorList>
    </citation>
    <scope>NUCLEOTIDE SEQUENCE [LARGE SCALE GENOMIC DNA]</scope>
    <source>
        <strain evidence="3 4">D4-2</strain>
    </source>
</reference>
<dbReference type="Proteomes" id="UP000291106">
    <property type="component" value="Chromosome"/>
</dbReference>
<dbReference type="OrthoDB" id="5589884at2"/>
<dbReference type="InterPro" id="IPR038672">
    <property type="entry name" value="CpcT/CpeT_sf"/>
</dbReference>
<organism evidence="3 4">
    <name type="scientific">Shewanella maritima</name>
    <dbReference type="NCBI Taxonomy" id="2520507"/>
    <lineage>
        <taxon>Bacteria</taxon>
        <taxon>Pseudomonadati</taxon>
        <taxon>Pseudomonadota</taxon>
        <taxon>Gammaproteobacteria</taxon>
        <taxon>Alteromonadales</taxon>
        <taxon>Shewanellaceae</taxon>
        <taxon>Shewanella</taxon>
    </lineage>
</organism>
<dbReference type="PANTHER" id="PTHR35137:SF1">
    <property type="entry name" value="CHROMOPHORE LYASE CRL, CHLOROPLASTIC"/>
    <property type="match status" value="1"/>
</dbReference>
<keyword evidence="2" id="KW-0456">Lyase</keyword>
<sequence length="244" mass="27015">MITCQFCYAPLPIASNLFTVGCNLNNWKGVPVTLFSKTVMAIGIANCALITSVSQANAADLTQENQARLLGWMQGHFTSEQQSIDDKDFFNIHLNMVQIWPSEKSTWLYVEQAAATHLKEPYRQRVYEISAISETEFASKVYTFANPKDYAGDYLDTNPLGKLSPKDLTEKQGCTVYLTWSADSAAYIGSTKADECKSKLRGASYATSEVTVTADSIMSWDRGFDASGEQVWGAVKAGYDFIKQ</sequence>
<dbReference type="CDD" id="cd16338">
    <property type="entry name" value="CpcT"/>
    <property type="match status" value="1"/>
</dbReference>
<protein>
    <recommendedName>
        <fullName evidence="5">Chromophore lyase CpcT/CpeT</fullName>
    </recommendedName>
</protein>
<keyword evidence="4" id="KW-1185">Reference proteome</keyword>
<dbReference type="Pfam" id="PF06206">
    <property type="entry name" value="CpeT"/>
    <property type="match status" value="1"/>
</dbReference>
<evidence type="ECO:0000256" key="2">
    <source>
        <dbReference type="ARBA" id="ARBA00023239"/>
    </source>
</evidence>
<dbReference type="GO" id="GO:0016829">
    <property type="term" value="F:lyase activity"/>
    <property type="evidence" value="ECO:0007669"/>
    <property type="project" value="UniProtKB-KW"/>
</dbReference>